<dbReference type="InterPro" id="IPR013766">
    <property type="entry name" value="Thioredoxin_domain"/>
</dbReference>
<feature type="signal peptide" evidence="5">
    <location>
        <begin position="1"/>
        <end position="17"/>
    </location>
</feature>
<keyword evidence="8" id="KW-1185">Reference proteome</keyword>
<dbReference type="InterPro" id="IPR050553">
    <property type="entry name" value="Thioredoxin_ResA/DsbE_sf"/>
</dbReference>
<dbReference type="Proteomes" id="UP000283433">
    <property type="component" value="Unassembled WGS sequence"/>
</dbReference>
<evidence type="ECO:0000313" key="8">
    <source>
        <dbReference type="Proteomes" id="UP000283433"/>
    </source>
</evidence>
<evidence type="ECO:0000256" key="4">
    <source>
        <dbReference type="ARBA" id="ARBA00023284"/>
    </source>
</evidence>
<comment type="caution">
    <text evidence="7">The sequence shown here is derived from an EMBL/GenBank/DDBJ whole genome shotgun (WGS) entry which is preliminary data.</text>
</comment>
<gene>
    <name evidence="7" type="ORF">BCY91_01840</name>
</gene>
<proteinExistence type="predicted"/>
<dbReference type="GO" id="GO:0016491">
    <property type="term" value="F:oxidoreductase activity"/>
    <property type="evidence" value="ECO:0007669"/>
    <property type="project" value="InterPro"/>
</dbReference>
<keyword evidence="3" id="KW-1015">Disulfide bond</keyword>
<dbReference type="EMBL" id="MBTA01000001">
    <property type="protein sequence ID" value="RKD20383.1"/>
    <property type="molecule type" value="Genomic_DNA"/>
</dbReference>
<dbReference type="SUPFAM" id="SSF52833">
    <property type="entry name" value="Thioredoxin-like"/>
    <property type="match status" value="1"/>
</dbReference>
<keyword evidence="5" id="KW-0732">Signal</keyword>
<organism evidence="7 8">
    <name type="scientific">Pelobium manganitolerans</name>
    <dbReference type="NCBI Taxonomy" id="1842495"/>
    <lineage>
        <taxon>Bacteria</taxon>
        <taxon>Pseudomonadati</taxon>
        <taxon>Bacteroidota</taxon>
        <taxon>Sphingobacteriia</taxon>
        <taxon>Sphingobacteriales</taxon>
        <taxon>Sphingobacteriaceae</taxon>
        <taxon>Pelobium</taxon>
    </lineage>
</organism>
<accession>A0A419SCE8</accession>
<dbReference type="PROSITE" id="PS00194">
    <property type="entry name" value="THIOREDOXIN_1"/>
    <property type="match status" value="1"/>
</dbReference>
<evidence type="ECO:0000256" key="1">
    <source>
        <dbReference type="ARBA" id="ARBA00004196"/>
    </source>
</evidence>
<comment type="subcellular location">
    <subcellularLocation>
        <location evidence="1">Cell envelope</location>
    </subcellularLocation>
</comment>
<dbReference type="PANTHER" id="PTHR42852:SF6">
    <property type="entry name" value="THIOL:DISULFIDE INTERCHANGE PROTEIN DSBE"/>
    <property type="match status" value="1"/>
</dbReference>
<dbReference type="PANTHER" id="PTHR42852">
    <property type="entry name" value="THIOL:DISULFIDE INTERCHANGE PROTEIN DSBE"/>
    <property type="match status" value="1"/>
</dbReference>
<evidence type="ECO:0000256" key="5">
    <source>
        <dbReference type="SAM" id="SignalP"/>
    </source>
</evidence>
<dbReference type="CDD" id="cd02966">
    <property type="entry name" value="TlpA_like_family"/>
    <property type="match status" value="1"/>
</dbReference>
<dbReference type="GO" id="GO:0017004">
    <property type="term" value="P:cytochrome complex assembly"/>
    <property type="evidence" value="ECO:0007669"/>
    <property type="project" value="UniProtKB-KW"/>
</dbReference>
<evidence type="ECO:0000313" key="7">
    <source>
        <dbReference type="EMBL" id="RKD20383.1"/>
    </source>
</evidence>
<dbReference type="InterPro" id="IPR036249">
    <property type="entry name" value="Thioredoxin-like_sf"/>
</dbReference>
<dbReference type="PROSITE" id="PS51352">
    <property type="entry name" value="THIOREDOXIN_2"/>
    <property type="match status" value="1"/>
</dbReference>
<keyword evidence="4" id="KW-0676">Redox-active center</keyword>
<evidence type="ECO:0000256" key="2">
    <source>
        <dbReference type="ARBA" id="ARBA00022748"/>
    </source>
</evidence>
<feature type="chain" id="PRO_5018969047" evidence="5">
    <location>
        <begin position="18"/>
        <end position="371"/>
    </location>
</feature>
<keyword evidence="2" id="KW-0201">Cytochrome c-type biogenesis</keyword>
<name>A0A419SCE8_9SPHI</name>
<dbReference type="GO" id="GO:0030313">
    <property type="term" value="C:cell envelope"/>
    <property type="evidence" value="ECO:0007669"/>
    <property type="project" value="UniProtKB-SubCell"/>
</dbReference>
<feature type="domain" description="Thioredoxin" evidence="6">
    <location>
        <begin position="236"/>
        <end position="371"/>
    </location>
</feature>
<dbReference type="Gene3D" id="3.40.30.10">
    <property type="entry name" value="Glutaredoxin"/>
    <property type="match status" value="1"/>
</dbReference>
<dbReference type="Pfam" id="PF00578">
    <property type="entry name" value="AhpC-TSA"/>
    <property type="match status" value="1"/>
</dbReference>
<evidence type="ECO:0000259" key="6">
    <source>
        <dbReference type="PROSITE" id="PS51352"/>
    </source>
</evidence>
<dbReference type="RefSeq" id="WP_120180299.1">
    <property type="nucleotide sequence ID" value="NZ_MBTA01000001.1"/>
</dbReference>
<dbReference type="GO" id="GO:0016209">
    <property type="term" value="F:antioxidant activity"/>
    <property type="evidence" value="ECO:0007669"/>
    <property type="project" value="InterPro"/>
</dbReference>
<dbReference type="InterPro" id="IPR017937">
    <property type="entry name" value="Thioredoxin_CS"/>
</dbReference>
<sequence>MQKILLGLLLLPLLSTAQNKFTLKGEISGLKNDKKIYLVHVEGRSEKLDSATTAKGKFEFNIDLNAPSIAILLLDHSGNDLNTRGTAKDIYRFFIEPGNATLTAKDSIAKANVKGLDVADDYATLNKITKTTEDELIALNQEFGNLSDTERAKEAVVQKFQDRYEALLEKRRTQIADFITKNPKSYVSLFVLNNDLATEEMDVPQVEKAYDALDASLKELPLAKVVSQKLELGRKTGLGASAADFEEATAENIKVKLSSFRGQYVLLDFWASWCGPCRQENPNVVEAYEKYKDKNFTVLGVSIDSNADKWTAAVKHDGLVWTNLLDRTQKIAMDYGINAIPKNFLIDPQGKIIAKNLRGPALLEKLKEVLK</sequence>
<evidence type="ECO:0000256" key="3">
    <source>
        <dbReference type="ARBA" id="ARBA00023157"/>
    </source>
</evidence>
<dbReference type="OrthoDB" id="750178at2"/>
<dbReference type="InterPro" id="IPR025380">
    <property type="entry name" value="DUF4369"/>
</dbReference>
<dbReference type="Pfam" id="PF14289">
    <property type="entry name" value="DUF4369"/>
    <property type="match status" value="1"/>
</dbReference>
<protein>
    <submittedName>
        <fullName evidence="7">Alkyl hydroperoxide reductase</fullName>
    </submittedName>
</protein>
<dbReference type="InterPro" id="IPR000866">
    <property type="entry name" value="AhpC/TSA"/>
</dbReference>
<dbReference type="AlphaFoldDB" id="A0A419SCE8"/>
<reference evidence="7 8" key="1">
    <citation type="submission" date="2016-07" db="EMBL/GenBank/DDBJ databases">
        <title>Genome of Pelobium manganitolerans.</title>
        <authorList>
            <person name="Wu S."/>
            <person name="Wang G."/>
        </authorList>
    </citation>
    <scope>NUCLEOTIDE SEQUENCE [LARGE SCALE GENOMIC DNA]</scope>
    <source>
        <strain evidence="7 8">YS-25</strain>
    </source>
</reference>